<protein>
    <recommendedName>
        <fullName evidence="3">Fe-S protein</fullName>
    </recommendedName>
</protein>
<dbReference type="KEGG" id="doe:DENOEST_0132"/>
<dbReference type="PANTHER" id="PTHR35175">
    <property type="entry name" value="DUF1289 DOMAIN-CONTAINING PROTEIN"/>
    <property type="match status" value="1"/>
</dbReference>
<dbReference type="AlphaFoldDB" id="A0A6S6YHV5"/>
<organism evidence="1 2">
    <name type="scientific">Denitratisoma oestradiolicum</name>
    <dbReference type="NCBI Taxonomy" id="311182"/>
    <lineage>
        <taxon>Bacteria</taxon>
        <taxon>Pseudomonadati</taxon>
        <taxon>Pseudomonadota</taxon>
        <taxon>Betaproteobacteria</taxon>
        <taxon>Nitrosomonadales</taxon>
        <taxon>Sterolibacteriaceae</taxon>
        <taxon>Denitratisoma</taxon>
    </lineage>
</organism>
<name>A0A6S6YHV5_9PROT</name>
<dbReference type="EMBL" id="LR778301">
    <property type="protein sequence ID" value="CAB1367304.1"/>
    <property type="molecule type" value="Genomic_DNA"/>
</dbReference>
<proteinExistence type="predicted"/>
<dbReference type="InterPro" id="IPR010710">
    <property type="entry name" value="DUF1289"/>
</dbReference>
<dbReference type="Pfam" id="PF06945">
    <property type="entry name" value="DUF1289"/>
    <property type="match status" value="1"/>
</dbReference>
<accession>A0A6S6YHV5</accession>
<gene>
    <name evidence="1" type="ORF">DENOEST_0132</name>
</gene>
<reference evidence="1 2" key="1">
    <citation type="submission" date="2020-03" db="EMBL/GenBank/DDBJ databases">
        <authorList>
            <consortium name="Genoscope - CEA"/>
            <person name="William W."/>
        </authorList>
    </citation>
    <scope>NUCLEOTIDE SEQUENCE [LARGE SCALE GENOMIC DNA]</scope>
    <source>
        <strain evidence="2">DSM 16959</strain>
    </source>
</reference>
<dbReference type="OrthoDB" id="8911262at2"/>
<evidence type="ECO:0000313" key="1">
    <source>
        <dbReference type="EMBL" id="CAB1367304.1"/>
    </source>
</evidence>
<evidence type="ECO:0000313" key="2">
    <source>
        <dbReference type="Proteomes" id="UP000515733"/>
    </source>
</evidence>
<evidence type="ECO:0008006" key="3">
    <source>
        <dbReference type="Google" id="ProtNLM"/>
    </source>
</evidence>
<dbReference type="PANTHER" id="PTHR35175:SF2">
    <property type="entry name" value="DUF1289 DOMAIN-CONTAINING PROTEIN"/>
    <property type="match status" value="1"/>
</dbReference>
<sequence>MAQDRRLLRVQSPCVRQCCLDDADVCLGCLRTLEEILAWGEADDTQRLRILDAVARRRQERSSGSGR</sequence>
<dbReference type="Proteomes" id="UP000515733">
    <property type="component" value="Chromosome"/>
</dbReference>
<keyword evidence="2" id="KW-1185">Reference proteome</keyword>